<keyword evidence="9" id="KW-0812">Transmembrane</keyword>
<reference evidence="12 13" key="1">
    <citation type="submission" date="2020-08" db="EMBL/GenBank/DDBJ databases">
        <title>Sequencing the genomes of 1000 actinobacteria strains.</title>
        <authorList>
            <person name="Klenk H.-P."/>
        </authorList>
    </citation>
    <scope>NUCLEOTIDE SEQUENCE [LARGE SCALE GENOMIC DNA]</scope>
    <source>
        <strain evidence="12 13">DSM 102030</strain>
    </source>
</reference>
<gene>
    <name evidence="12" type="ORF">F4561_000858</name>
</gene>
<keyword evidence="9" id="KW-1133">Transmembrane helix</keyword>
<evidence type="ECO:0000259" key="11">
    <source>
        <dbReference type="Pfam" id="PF07730"/>
    </source>
</evidence>
<dbReference type="GO" id="GO:0046983">
    <property type="term" value="F:protein dimerization activity"/>
    <property type="evidence" value="ECO:0007669"/>
    <property type="project" value="InterPro"/>
</dbReference>
<organism evidence="12 13">
    <name type="scientific">Lipingzhangella halophila</name>
    <dbReference type="NCBI Taxonomy" id="1783352"/>
    <lineage>
        <taxon>Bacteria</taxon>
        <taxon>Bacillati</taxon>
        <taxon>Actinomycetota</taxon>
        <taxon>Actinomycetes</taxon>
        <taxon>Streptosporangiales</taxon>
        <taxon>Nocardiopsidaceae</taxon>
        <taxon>Lipingzhangella</taxon>
    </lineage>
</organism>
<evidence type="ECO:0000256" key="3">
    <source>
        <dbReference type="ARBA" id="ARBA00022553"/>
    </source>
</evidence>
<dbReference type="GO" id="GO:0016020">
    <property type="term" value="C:membrane"/>
    <property type="evidence" value="ECO:0007669"/>
    <property type="project" value="InterPro"/>
</dbReference>
<dbReference type="Gene3D" id="3.30.565.10">
    <property type="entry name" value="Histidine kinase-like ATPase, C-terminal domain"/>
    <property type="match status" value="1"/>
</dbReference>
<dbReference type="Pfam" id="PF02518">
    <property type="entry name" value="HATPase_c"/>
    <property type="match status" value="1"/>
</dbReference>
<evidence type="ECO:0000256" key="9">
    <source>
        <dbReference type="SAM" id="Phobius"/>
    </source>
</evidence>
<name>A0A7W7RE81_9ACTN</name>
<feature type="transmembrane region" description="Helical" evidence="9">
    <location>
        <begin position="156"/>
        <end position="176"/>
    </location>
</feature>
<evidence type="ECO:0000259" key="10">
    <source>
        <dbReference type="Pfam" id="PF02518"/>
    </source>
</evidence>
<evidence type="ECO:0000313" key="13">
    <source>
        <dbReference type="Proteomes" id="UP000523007"/>
    </source>
</evidence>
<keyword evidence="7" id="KW-0067">ATP-binding</keyword>
<keyword evidence="8" id="KW-0902">Two-component regulatory system</keyword>
<accession>A0A7W7RE81</accession>
<evidence type="ECO:0000256" key="6">
    <source>
        <dbReference type="ARBA" id="ARBA00022777"/>
    </source>
</evidence>
<dbReference type="CDD" id="cd16917">
    <property type="entry name" value="HATPase_UhpB-NarQ-NarX-like"/>
    <property type="match status" value="1"/>
</dbReference>
<evidence type="ECO:0000256" key="5">
    <source>
        <dbReference type="ARBA" id="ARBA00022741"/>
    </source>
</evidence>
<evidence type="ECO:0000256" key="1">
    <source>
        <dbReference type="ARBA" id="ARBA00000085"/>
    </source>
</evidence>
<evidence type="ECO:0000256" key="7">
    <source>
        <dbReference type="ARBA" id="ARBA00022840"/>
    </source>
</evidence>
<dbReference type="InterPro" id="IPR011712">
    <property type="entry name" value="Sig_transdc_His_kin_sub3_dim/P"/>
</dbReference>
<feature type="transmembrane region" description="Helical" evidence="9">
    <location>
        <begin position="59"/>
        <end position="79"/>
    </location>
</feature>
<dbReference type="PANTHER" id="PTHR24421">
    <property type="entry name" value="NITRATE/NITRITE SENSOR PROTEIN NARX-RELATED"/>
    <property type="match status" value="1"/>
</dbReference>
<dbReference type="Pfam" id="PF07730">
    <property type="entry name" value="HisKA_3"/>
    <property type="match status" value="1"/>
</dbReference>
<keyword evidence="6 12" id="KW-0418">Kinase</keyword>
<dbReference type="GO" id="GO:0000155">
    <property type="term" value="F:phosphorelay sensor kinase activity"/>
    <property type="evidence" value="ECO:0007669"/>
    <property type="project" value="InterPro"/>
</dbReference>
<dbReference type="AlphaFoldDB" id="A0A7W7RE81"/>
<protein>
    <recommendedName>
        <fullName evidence="2">histidine kinase</fullName>
        <ecNumber evidence="2">2.7.13.3</ecNumber>
    </recommendedName>
</protein>
<evidence type="ECO:0000256" key="4">
    <source>
        <dbReference type="ARBA" id="ARBA00022679"/>
    </source>
</evidence>
<feature type="transmembrane region" description="Helical" evidence="9">
    <location>
        <begin position="20"/>
        <end position="39"/>
    </location>
</feature>
<keyword evidence="5" id="KW-0547">Nucleotide-binding</keyword>
<dbReference type="EMBL" id="JACHJT010000001">
    <property type="protein sequence ID" value="MBB4930038.1"/>
    <property type="molecule type" value="Genomic_DNA"/>
</dbReference>
<keyword evidence="3" id="KW-0597">Phosphoprotein</keyword>
<dbReference type="PANTHER" id="PTHR24421:SF10">
    <property type="entry name" value="NITRATE_NITRITE SENSOR PROTEIN NARQ"/>
    <property type="match status" value="1"/>
</dbReference>
<keyword evidence="13" id="KW-1185">Reference proteome</keyword>
<dbReference type="InterPro" id="IPR003594">
    <property type="entry name" value="HATPase_dom"/>
</dbReference>
<keyword evidence="9" id="KW-0472">Membrane</keyword>
<keyword evidence="4" id="KW-0808">Transferase</keyword>
<feature type="transmembrane region" description="Helical" evidence="9">
    <location>
        <begin position="128"/>
        <end position="144"/>
    </location>
</feature>
<dbReference type="RefSeq" id="WP_312885138.1">
    <property type="nucleotide sequence ID" value="NZ_JACHJT010000001.1"/>
</dbReference>
<dbReference type="InterPro" id="IPR050482">
    <property type="entry name" value="Sensor_HK_TwoCompSys"/>
</dbReference>
<evidence type="ECO:0000256" key="8">
    <source>
        <dbReference type="ARBA" id="ARBA00023012"/>
    </source>
</evidence>
<evidence type="ECO:0000313" key="12">
    <source>
        <dbReference type="EMBL" id="MBB4930038.1"/>
    </source>
</evidence>
<dbReference type="SUPFAM" id="SSF55874">
    <property type="entry name" value="ATPase domain of HSP90 chaperone/DNA topoisomerase II/histidine kinase"/>
    <property type="match status" value="1"/>
</dbReference>
<proteinExistence type="predicted"/>
<dbReference type="GO" id="GO:0005524">
    <property type="term" value="F:ATP binding"/>
    <property type="evidence" value="ECO:0007669"/>
    <property type="project" value="UniProtKB-KW"/>
</dbReference>
<dbReference type="EC" id="2.7.13.3" evidence="2"/>
<dbReference type="Gene3D" id="1.20.5.1930">
    <property type="match status" value="1"/>
</dbReference>
<dbReference type="Proteomes" id="UP000523007">
    <property type="component" value="Unassembled WGS sequence"/>
</dbReference>
<comment type="caution">
    <text evidence="12">The sequence shown here is derived from an EMBL/GenBank/DDBJ whole genome shotgun (WGS) entry which is preliminary data.</text>
</comment>
<evidence type="ECO:0000256" key="2">
    <source>
        <dbReference type="ARBA" id="ARBA00012438"/>
    </source>
</evidence>
<feature type="transmembrane region" description="Helical" evidence="9">
    <location>
        <begin position="86"/>
        <end position="108"/>
    </location>
</feature>
<feature type="domain" description="Histidine kinase/HSP90-like ATPase" evidence="10">
    <location>
        <begin position="312"/>
        <end position="399"/>
    </location>
</feature>
<feature type="domain" description="Signal transduction histidine kinase subgroup 3 dimerisation and phosphoacceptor" evidence="11">
    <location>
        <begin position="198"/>
        <end position="263"/>
    </location>
</feature>
<sequence length="405" mass="41879">MNREGHSAAHRPRVGRTLAVDVPLGLAVGVLAIAASHFVPAGPGGPRWPPGEGLPNVEAADVALLAYPAIAAVAGGVMLRRLWPRGAFAVSALGAAAALAAGAGSPPLVVGLLLTTYALTAALPPRSWAPWTAFLVPVLAAVPFGDRPIGRPDAELAALLPIVALALVPLALGTLARARREGARREREEELRRSVYEERLRIAREVHDVVGHSLSVISMQAGVALHVLDKQPEQAQPSLEAIRQTSKDALEELRGTLAVFRAPESAPAGERAPLPGLDDVGDLVSAVDADGRSVDLTVEGEPATLPASVDNAAYRIIQEALTNIVRHTGGAGATVRIGYWTSEVAVEISDAGPARSDAAPAEGSGIAGMRERARAVGGRLRAGPRPEGGFTVRAEFPLNPPTVGA</sequence>
<comment type="catalytic activity">
    <reaction evidence="1">
        <text>ATP + protein L-histidine = ADP + protein N-phospho-L-histidine.</text>
        <dbReference type="EC" id="2.7.13.3"/>
    </reaction>
</comment>
<dbReference type="InterPro" id="IPR036890">
    <property type="entry name" value="HATPase_C_sf"/>
</dbReference>